<dbReference type="AlphaFoldDB" id="A0A8H2VYH8"/>
<sequence>MQRKKMKKIRVYPRICRSRTTHDDRFKEFLAHPPGSYQLPATLSFRCRPGILQLVSQILFSSYSTLLLSPWR</sequence>
<protein>
    <submittedName>
        <fullName evidence="1">2a1601ef-46bf-45ca-bb0e-477620c3fa62</fullName>
    </submittedName>
</protein>
<evidence type="ECO:0000313" key="2">
    <source>
        <dbReference type="Proteomes" id="UP000624404"/>
    </source>
</evidence>
<dbReference type="Proteomes" id="UP000624404">
    <property type="component" value="Unassembled WGS sequence"/>
</dbReference>
<dbReference type="EMBL" id="CAJHIA010000025">
    <property type="protein sequence ID" value="CAD6447284.1"/>
    <property type="molecule type" value="Genomic_DNA"/>
</dbReference>
<comment type="caution">
    <text evidence="1">The sequence shown here is derived from an EMBL/GenBank/DDBJ whole genome shotgun (WGS) entry which is preliminary data.</text>
</comment>
<organism evidence="1 2">
    <name type="scientific">Sclerotinia trifoliorum</name>
    <dbReference type="NCBI Taxonomy" id="28548"/>
    <lineage>
        <taxon>Eukaryota</taxon>
        <taxon>Fungi</taxon>
        <taxon>Dikarya</taxon>
        <taxon>Ascomycota</taxon>
        <taxon>Pezizomycotina</taxon>
        <taxon>Leotiomycetes</taxon>
        <taxon>Helotiales</taxon>
        <taxon>Sclerotiniaceae</taxon>
        <taxon>Sclerotinia</taxon>
    </lineage>
</organism>
<reference evidence="1" key="1">
    <citation type="submission" date="2020-10" db="EMBL/GenBank/DDBJ databases">
        <authorList>
            <person name="Kusch S."/>
        </authorList>
    </citation>
    <scope>NUCLEOTIDE SEQUENCE</scope>
    <source>
        <strain evidence="1">SwB9</strain>
    </source>
</reference>
<name>A0A8H2VYH8_9HELO</name>
<keyword evidence="2" id="KW-1185">Reference proteome</keyword>
<accession>A0A8H2VYH8</accession>
<gene>
    <name evidence="1" type="ORF">SCLTRI_LOCUS7076</name>
</gene>
<evidence type="ECO:0000313" key="1">
    <source>
        <dbReference type="EMBL" id="CAD6447284.1"/>
    </source>
</evidence>
<proteinExistence type="predicted"/>